<proteinExistence type="predicted"/>
<evidence type="ECO:0000313" key="1">
    <source>
        <dbReference type="EMBL" id="NOJ44637.1"/>
    </source>
</evidence>
<dbReference type="Gene3D" id="3.40.50.12230">
    <property type="match status" value="1"/>
</dbReference>
<sequence>MSWARLARETDYDIAWHRINDGINPGELVVERQVSIASTDTALTLNLKCHEAAVEGSASL</sequence>
<reference evidence="1 2" key="1">
    <citation type="submission" date="2020-03" db="EMBL/GenBank/DDBJ databases">
        <title>Bradyrhizobium diversity isolated from nodules of Indigofera sp.</title>
        <authorList>
            <person name="Klepa M."/>
            <person name="Helene L."/>
            <person name="Hungria M."/>
        </authorList>
    </citation>
    <scope>NUCLEOTIDE SEQUENCE [LARGE SCALE GENOMIC DNA]</scope>
    <source>
        <strain evidence="1 2">WSM 1791</strain>
    </source>
</reference>
<keyword evidence="2" id="KW-1185">Reference proteome</keyword>
<name>A0A7Y4H0G4_9BRAD</name>
<dbReference type="AlphaFoldDB" id="A0A7Y4H0G4"/>
<protein>
    <submittedName>
        <fullName evidence="1">Uncharacterized protein</fullName>
    </submittedName>
</protein>
<dbReference type="InterPro" id="IPR036477">
    <property type="entry name" value="Formyl_transf_N_sf"/>
</dbReference>
<evidence type="ECO:0000313" key="2">
    <source>
        <dbReference type="Proteomes" id="UP000544122"/>
    </source>
</evidence>
<dbReference type="EMBL" id="JAAVLX010000024">
    <property type="protein sequence ID" value="NOJ44637.1"/>
    <property type="molecule type" value="Genomic_DNA"/>
</dbReference>
<dbReference type="Proteomes" id="UP000544122">
    <property type="component" value="Unassembled WGS sequence"/>
</dbReference>
<accession>A0A7Y4H0G4</accession>
<comment type="caution">
    <text evidence="1">The sequence shown here is derived from an EMBL/GenBank/DDBJ whole genome shotgun (WGS) entry which is preliminary data.</text>
</comment>
<dbReference type="SUPFAM" id="SSF53328">
    <property type="entry name" value="Formyltransferase"/>
    <property type="match status" value="1"/>
</dbReference>
<organism evidence="1 2">
    <name type="scientific">Bradyrhizobium australiense</name>
    <dbReference type="NCBI Taxonomy" id="2721161"/>
    <lineage>
        <taxon>Bacteria</taxon>
        <taxon>Pseudomonadati</taxon>
        <taxon>Pseudomonadota</taxon>
        <taxon>Alphaproteobacteria</taxon>
        <taxon>Hyphomicrobiales</taxon>
        <taxon>Nitrobacteraceae</taxon>
        <taxon>Bradyrhizobium</taxon>
    </lineage>
</organism>
<gene>
    <name evidence="1" type="ORF">HCN58_35025</name>
</gene>